<feature type="region of interest" description="Disordered" evidence="1">
    <location>
        <begin position="166"/>
        <end position="239"/>
    </location>
</feature>
<dbReference type="InterPro" id="IPR052929">
    <property type="entry name" value="RNase_H-like_EbsB-rel"/>
</dbReference>
<evidence type="ECO:0000313" key="4">
    <source>
        <dbReference type="Proteomes" id="UP000823674"/>
    </source>
</evidence>
<reference evidence="3 4" key="1">
    <citation type="submission" date="2021-03" db="EMBL/GenBank/DDBJ databases">
        <authorList>
            <person name="King G.J."/>
            <person name="Bancroft I."/>
            <person name="Baten A."/>
            <person name="Bloomfield J."/>
            <person name="Borpatragohain P."/>
            <person name="He Z."/>
            <person name="Irish N."/>
            <person name="Irwin J."/>
            <person name="Liu K."/>
            <person name="Mauleon R.P."/>
            <person name="Moore J."/>
            <person name="Morris R."/>
            <person name="Ostergaard L."/>
            <person name="Wang B."/>
            <person name="Wells R."/>
        </authorList>
    </citation>
    <scope>NUCLEOTIDE SEQUENCE [LARGE SCALE GENOMIC DNA]</scope>
    <source>
        <strain evidence="3">R-o-18</strain>
        <tissue evidence="3">Leaf</tissue>
    </source>
</reference>
<dbReference type="Gene3D" id="3.30.420.10">
    <property type="entry name" value="Ribonuclease H-like superfamily/Ribonuclease H"/>
    <property type="match status" value="1"/>
</dbReference>
<dbReference type="EMBL" id="JADBGQ010000002">
    <property type="protein sequence ID" value="KAG5411998.1"/>
    <property type="molecule type" value="Genomic_DNA"/>
</dbReference>
<evidence type="ECO:0000259" key="2">
    <source>
        <dbReference type="Pfam" id="PF13456"/>
    </source>
</evidence>
<gene>
    <name evidence="3" type="primary">A02g512080.1_BraROA</name>
    <name evidence="3" type="ORF">IGI04_008317</name>
</gene>
<dbReference type="CDD" id="cd06222">
    <property type="entry name" value="RNase_H_like"/>
    <property type="match status" value="1"/>
</dbReference>
<dbReference type="InterPro" id="IPR036397">
    <property type="entry name" value="RNaseH_sf"/>
</dbReference>
<protein>
    <recommendedName>
        <fullName evidence="2">RNase H type-1 domain-containing protein</fullName>
    </recommendedName>
</protein>
<dbReference type="PANTHER" id="PTHR47074:SF53">
    <property type="entry name" value="REVERSE TRANSCRIPTASE-LIKE PROTEIN"/>
    <property type="match status" value="1"/>
</dbReference>
<dbReference type="PANTHER" id="PTHR47074">
    <property type="entry name" value="BNAC02G40300D PROTEIN"/>
    <property type="match status" value="1"/>
</dbReference>
<comment type="caution">
    <text evidence="3">The sequence shown here is derived from an EMBL/GenBank/DDBJ whole genome shotgun (WGS) entry which is preliminary data.</text>
</comment>
<dbReference type="InterPro" id="IPR002156">
    <property type="entry name" value="RNaseH_domain"/>
</dbReference>
<dbReference type="Pfam" id="PF13456">
    <property type="entry name" value="RVT_3"/>
    <property type="match status" value="1"/>
</dbReference>
<feature type="domain" description="RNase H type-1" evidence="2">
    <location>
        <begin position="386"/>
        <end position="506"/>
    </location>
</feature>
<keyword evidence="4" id="KW-1185">Reference proteome</keyword>
<sequence>MISQKIVAEYSVIKGNFSSITVDLLPANFLLRCVWLSFHGEIQIRMADSLQKAIKEPEISQRKSNAEQWDTPPGFPPLFPELSAQDRRMAMMYISHSDETERLARIERVKQGIAENQAESSVRLTKITNNLDKGKGHVFYFPELTTKRLQLTPGSHVQPLATGEIATSETEAESSTAHGTALSAPATGPTGFRIGLSPEGRVTGTQSTSKSQRKRPPSWKRKTKTKSTQNLAPAEPRVSVSAPAVPLVTKRKEGFEDLVHRSWEGEGDNQGCTMDRISRCRRKIMEWRKRNDMNSKEKITCDLMTEDLSSWDIRKVREVIAEEDVRHVLSIKCQRFREDRWKWGFTRNVWLRLNSFIPNVATEIVCDETISNRWTKPDVGVVKCNVGSAWSSSNGHGGMAWIVRDSNGEALFHSRRSFVGIRSQLEADLVALVWAVEAMRDLHLNRVTLEFSSSMSSGTLSTSNLPQSLQSHWRSFNRSIGQLEVCKLVLTSPNGNLIASAIAESALHIQHHQSYMSANGPGWLESRIRSEAMAVV</sequence>
<proteinExistence type="predicted"/>
<feature type="compositionally biased region" description="Basic residues" evidence="1">
    <location>
        <begin position="211"/>
        <end position="225"/>
    </location>
</feature>
<feature type="compositionally biased region" description="Low complexity" evidence="1">
    <location>
        <begin position="166"/>
        <end position="177"/>
    </location>
</feature>
<dbReference type="Proteomes" id="UP000823674">
    <property type="component" value="Chromosome A02"/>
</dbReference>
<organism evidence="3 4">
    <name type="scientific">Brassica rapa subsp. trilocularis</name>
    <dbReference type="NCBI Taxonomy" id="1813537"/>
    <lineage>
        <taxon>Eukaryota</taxon>
        <taxon>Viridiplantae</taxon>
        <taxon>Streptophyta</taxon>
        <taxon>Embryophyta</taxon>
        <taxon>Tracheophyta</taxon>
        <taxon>Spermatophyta</taxon>
        <taxon>Magnoliopsida</taxon>
        <taxon>eudicotyledons</taxon>
        <taxon>Gunneridae</taxon>
        <taxon>Pentapetalae</taxon>
        <taxon>rosids</taxon>
        <taxon>malvids</taxon>
        <taxon>Brassicales</taxon>
        <taxon>Brassicaceae</taxon>
        <taxon>Brassiceae</taxon>
        <taxon>Brassica</taxon>
    </lineage>
</organism>
<accession>A0ABQ7NM94</accession>
<evidence type="ECO:0000256" key="1">
    <source>
        <dbReference type="SAM" id="MobiDB-lite"/>
    </source>
</evidence>
<dbReference type="InterPro" id="IPR044730">
    <property type="entry name" value="RNase_H-like_dom_plant"/>
</dbReference>
<evidence type="ECO:0000313" key="3">
    <source>
        <dbReference type="EMBL" id="KAG5411998.1"/>
    </source>
</evidence>
<name>A0ABQ7NM94_BRACM</name>